<gene>
    <name evidence="3" type="ORF">ABC228_00850</name>
</gene>
<dbReference type="Gene3D" id="3.30.1490.20">
    <property type="entry name" value="ATP-grasp fold, A domain"/>
    <property type="match status" value="1"/>
</dbReference>
<name>A0ABU9XBU3_9BACI</name>
<keyword evidence="1" id="KW-0067">ATP-binding</keyword>
<dbReference type="RefSeq" id="WP_345823196.1">
    <property type="nucleotide sequence ID" value="NZ_JBDIML010000001.1"/>
</dbReference>
<reference evidence="3 4" key="1">
    <citation type="submission" date="2024-05" db="EMBL/GenBank/DDBJ databases">
        <authorList>
            <person name="Haq I."/>
            <person name="Ullah Z."/>
            <person name="Ahmad R."/>
            <person name="Li M."/>
            <person name="Tong Y."/>
        </authorList>
    </citation>
    <scope>NUCLEOTIDE SEQUENCE [LARGE SCALE GENOMIC DNA]</scope>
    <source>
        <strain evidence="3 4">16A2E</strain>
    </source>
</reference>
<comment type="caution">
    <text evidence="3">The sequence shown here is derived from an EMBL/GenBank/DDBJ whole genome shotgun (WGS) entry which is preliminary data.</text>
</comment>
<keyword evidence="4" id="KW-1185">Reference proteome</keyword>
<sequence>MKHKGWLIYSEQDANENESYINWYIEEANKQDLQIELVLREKLTIGIRENKHMLLVNNRKVTLPEFSIVRTIEPLLSIQLEQLGIAVFNSSKVADICNHKGKTYYEIAKLGIPMVDTYFAMHKNLTKAPPMSYPFVIKEVSGRGGKQVYIIKTLEHWHTFFESSSAVEYVIQSTNVQLGKDLRVFVIGNEIIGAVLRESNDDFRSNYKLGGKAIWYELNPTEEKIVRTIIHHFEFGLVGIDFLFSPEDELLFNEIEDVVGSRTLSAVSDINIVERYISFIKTKISLDA</sequence>
<dbReference type="Pfam" id="PF08443">
    <property type="entry name" value="RimK"/>
    <property type="match status" value="1"/>
</dbReference>
<evidence type="ECO:0000256" key="1">
    <source>
        <dbReference type="PROSITE-ProRule" id="PRU00409"/>
    </source>
</evidence>
<dbReference type="PANTHER" id="PTHR21621">
    <property type="entry name" value="RIBOSOMAL PROTEIN S6 MODIFICATION PROTEIN"/>
    <property type="match status" value="1"/>
</dbReference>
<evidence type="ECO:0000313" key="3">
    <source>
        <dbReference type="EMBL" id="MEN2765722.1"/>
    </source>
</evidence>
<dbReference type="InterPro" id="IPR011761">
    <property type="entry name" value="ATP-grasp"/>
</dbReference>
<evidence type="ECO:0000313" key="4">
    <source>
        <dbReference type="Proteomes" id="UP001444625"/>
    </source>
</evidence>
<protein>
    <recommendedName>
        <fullName evidence="2">ATP-grasp domain-containing protein</fullName>
    </recommendedName>
</protein>
<feature type="domain" description="ATP-grasp" evidence="2">
    <location>
        <begin position="104"/>
        <end position="281"/>
    </location>
</feature>
<dbReference type="Gene3D" id="3.30.470.20">
    <property type="entry name" value="ATP-grasp fold, B domain"/>
    <property type="match status" value="1"/>
</dbReference>
<proteinExistence type="predicted"/>
<dbReference type="InterPro" id="IPR013651">
    <property type="entry name" value="ATP-grasp_RimK-type"/>
</dbReference>
<dbReference type="Proteomes" id="UP001444625">
    <property type="component" value="Unassembled WGS sequence"/>
</dbReference>
<accession>A0ABU9XBU3</accession>
<organism evidence="3 4">
    <name type="scientific">Ornithinibacillus xuwenensis</name>
    <dbReference type="NCBI Taxonomy" id="3144668"/>
    <lineage>
        <taxon>Bacteria</taxon>
        <taxon>Bacillati</taxon>
        <taxon>Bacillota</taxon>
        <taxon>Bacilli</taxon>
        <taxon>Bacillales</taxon>
        <taxon>Bacillaceae</taxon>
        <taxon>Ornithinibacillus</taxon>
    </lineage>
</organism>
<dbReference type="InterPro" id="IPR013815">
    <property type="entry name" value="ATP_grasp_subdomain_1"/>
</dbReference>
<dbReference type="EMBL" id="JBDIML010000001">
    <property type="protein sequence ID" value="MEN2765722.1"/>
    <property type="molecule type" value="Genomic_DNA"/>
</dbReference>
<dbReference type="SUPFAM" id="SSF56059">
    <property type="entry name" value="Glutathione synthetase ATP-binding domain-like"/>
    <property type="match status" value="1"/>
</dbReference>
<keyword evidence="1" id="KW-0547">Nucleotide-binding</keyword>
<dbReference type="PROSITE" id="PS50975">
    <property type="entry name" value="ATP_GRASP"/>
    <property type="match status" value="1"/>
</dbReference>
<evidence type="ECO:0000259" key="2">
    <source>
        <dbReference type="PROSITE" id="PS50975"/>
    </source>
</evidence>
<dbReference type="PANTHER" id="PTHR21621:SF2">
    <property type="entry name" value="COENZYME GAMMA-F420-2:ALPHA-L-GLUTAMATE LIGASE"/>
    <property type="match status" value="1"/>
</dbReference>